<feature type="non-terminal residue" evidence="1">
    <location>
        <position position="1"/>
    </location>
</feature>
<keyword evidence="2" id="KW-1185">Reference proteome</keyword>
<dbReference type="InParanoid" id="A0A0D0D6D0"/>
<gene>
    <name evidence="1" type="ORF">PAXRUDRAFT_161873</name>
</gene>
<protein>
    <submittedName>
        <fullName evidence="1">Uncharacterized protein</fullName>
    </submittedName>
</protein>
<dbReference type="EMBL" id="KN826341">
    <property type="protein sequence ID" value="KIK79226.1"/>
    <property type="molecule type" value="Genomic_DNA"/>
</dbReference>
<organism evidence="1 2">
    <name type="scientific">Paxillus rubicundulus Ve08.2h10</name>
    <dbReference type="NCBI Taxonomy" id="930991"/>
    <lineage>
        <taxon>Eukaryota</taxon>
        <taxon>Fungi</taxon>
        <taxon>Dikarya</taxon>
        <taxon>Basidiomycota</taxon>
        <taxon>Agaricomycotina</taxon>
        <taxon>Agaricomycetes</taxon>
        <taxon>Agaricomycetidae</taxon>
        <taxon>Boletales</taxon>
        <taxon>Paxilineae</taxon>
        <taxon>Paxillaceae</taxon>
        <taxon>Paxillus</taxon>
    </lineage>
</organism>
<dbReference type="Proteomes" id="UP000054538">
    <property type="component" value="Unassembled WGS sequence"/>
</dbReference>
<sequence>DFTMTIGDGPPDHIVCVDESAVNALTTYFMNRWSCDGLCAQRCSNFFVEPGMSQI</sequence>
<evidence type="ECO:0000313" key="2">
    <source>
        <dbReference type="Proteomes" id="UP000054538"/>
    </source>
</evidence>
<proteinExistence type="predicted"/>
<accession>A0A0D0D6D0</accession>
<reference evidence="2" key="2">
    <citation type="submission" date="2015-01" db="EMBL/GenBank/DDBJ databases">
        <title>Evolutionary Origins and Diversification of the Mycorrhizal Mutualists.</title>
        <authorList>
            <consortium name="DOE Joint Genome Institute"/>
            <consortium name="Mycorrhizal Genomics Consortium"/>
            <person name="Kohler A."/>
            <person name="Kuo A."/>
            <person name="Nagy L.G."/>
            <person name="Floudas D."/>
            <person name="Copeland A."/>
            <person name="Barry K.W."/>
            <person name="Cichocki N."/>
            <person name="Veneault-Fourrey C."/>
            <person name="LaButti K."/>
            <person name="Lindquist E.A."/>
            <person name="Lipzen A."/>
            <person name="Lundell T."/>
            <person name="Morin E."/>
            <person name="Murat C."/>
            <person name="Riley R."/>
            <person name="Ohm R."/>
            <person name="Sun H."/>
            <person name="Tunlid A."/>
            <person name="Henrissat B."/>
            <person name="Grigoriev I.V."/>
            <person name="Hibbett D.S."/>
            <person name="Martin F."/>
        </authorList>
    </citation>
    <scope>NUCLEOTIDE SEQUENCE [LARGE SCALE GENOMIC DNA]</scope>
    <source>
        <strain evidence="2">Ve08.2h10</strain>
    </source>
</reference>
<reference evidence="1 2" key="1">
    <citation type="submission" date="2014-04" db="EMBL/GenBank/DDBJ databases">
        <authorList>
            <consortium name="DOE Joint Genome Institute"/>
            <person name="Kuo A."/>
            <person name="Kohler A."/>
            <person name="Jargeat P."/>
            <person name="Nagy L.G."/>
            <person name="Floudas D."/>
            <person name="Copeland A."/>
            <person name="Barry K.W."/>
            <person name="Cichocki N."/>
            <person name="Veneault-Fourrey C."/>
            <person name="LaButti K."/>
            <person name="Lindquist E.A."/>
            <person name="Lipzen A."/>
            <person name="Lundell T."/>
            <person name="Morin E."/>
            <person name="Murat C."/>
            <person name="Sun H."/>
            <person name="Tunlid A."/>
            <person name="Henrissat B."/>
            <person name="Grigoriev I.V."/>
            <person name="Hibbett D.S."/>
            <person name="Martin F."/>
            <person name="Nordberg H.P."/>
            <person name="Cantor M.N."/>
            <person name="Hua S.X."/>
        </authorList>
    </citation>
    <scope>NUCLEOTIDE SEQUENCE [LARGE SCALE GENOMIC DNA]</scope>
    <source>
        <strain evidence="1 2">Ve08.2h10</strain>
    </source>
</reference>
<dbReference type="HOGENOM" id="CLU_3038014_0_0_1"/>
<evidence type="ECO:0000313" key="1">
    <source>
        <dbReference type="EMBL" id="KIK79226.1"/>
    </source>
</evidence>
<dbReference type="AlphaFoldDB" id="A0A0D0D6D0"/>
<name>A0A0D0D6D0_9AGAM</name>